<keyword evidence="3" id="KW-0574">Periplasm</keyword>
<dbReference type="PANTHER" id="PTHR36504:SF1">
    <property type="entry name" value="LIPOPOLYSACCHARIDE EXPORT SYSTEM PROTEIN LPTA"/>
    <property type="match status" value="1"/>
</dbReference>
<accession>A0A0B0H835</accession>
<dbReference type="NCBIfam" id="TIGR03002">
    <property type="entry name" value="outer_YhbN_LptA"/>
    <property type="match status" value="1"/>
</dbReference>
<reference evidence="7 9" key="1">
    <citation type="journal article" date="2014" name="BMC Genomics">
        <title>The genome of the intracellular bacterium of the coastal bivalve, Solemya velum: a blueprint for thriving in and out of symbiosis.</title>
        <authorList>
            <person name="Dmytrenko O."/>
            <person name="Russell S.L."/>
            <person name="Loo W.T."/>
            <person name="Fontanez K.M."/>
            <person name="Liao L."/>
            <person name="Roeselers G."/>
            <person name="Sharma R."/>
            <person name="Stewart F.J."/>
            <person name="Newton I.L."/>
            <person name="Woyke T."/>
            <person name="Wu D."/>
            <person name="Lang J.M."/>
            <person name="Eisen J.A."/>
            <person name="Cavanaugh C.M."/>
        </authorList>
    </citation>
    <scope>NUCLEOTIDE SEQUENCE [LARGE SCALE GENOMIC DNA]</scope>
    <source>
        <strain evidence="7 9">WH</strain>
    </source>
</reference>
<dbReference type="InterPro" id="IPR014340">
    <property type="entry name" value="LptA"/>
</dbReference>
<keyword evidence="1" id="KW-0813">Transport</keyword>
<evidence type="ECO:0000256" key="4">
    <source>
        <dbReference type="SAM" id="MobiDB-lite"/>
    </source>
</evidence>
<feature type="signal peptide" evidence="5">
    <location>
        <begin position="1"/>
        <end position="18"/>
    </location>
</feature>
<dbReference type="STRING" id="2340.JV46_23990"/>
<evidence type="ECO:0000313" key="7">
    <source>
        <dbReference type="EMBL" id="KHF24034.1"/>
    </source>
</evidence>
<evidence type="ECO:0000256" key="1">
    <source>
        <dbReference type="ARBA" id="ARBA00022448"/>
    </source>
</evidence>
<dbReference type="EMBL" id="JRAA01000003">
    <property type="protein sequence ID" value="KHF24034.1"/>
    <property type="molecule type" value="Genomic_DNA"/>
</dbReference>
<dbReference type="InterPro" id="IPR005653">
    <property type="entry name" value="OstA-like_N"/>
</dbReference>
<name>A0A0B0H835_SOVGS</name>
<feature type="region of interest" description="Disordered" evidence="4">
    <location>
        <begin position="146"/>
        <end position="165"/>
    </location>
</feature>
<proteinExistence type="predicted"/>
<feature type="chain" id="PRO_5010611191" evidence="5">
    <location>
        <begin position="19"/>
        <end position="165"/>
    </location>
</feature>
<dbReference type="OrthoDB" id="5295619at2"/>
<sequence length="165" mass="17576">MRQLLLTLLMLISISLLATNSVAQQSDGEVEISSDTIEHNSENGTLVYLGNVIVNHTDITINASKLTITEKEGGGHIVRVTGSPVRFKQAAADGKSISGEARQGRYDIDLETLVLQQNARVTQNGNTISGDTISVNLKTGIATAGNKKSTSSRVRTVIKSGDAKR</sequence>
<dbReference type="eggNOG" id="COG1934">
    <property type="taxonomic scope" value="Bacteria"/>
</dbReference>
<evidence type="ECO:0000256" key="2">
    <source>
        <dbReference type="ARBA" id="ARBA00022729"/>
    </source>
</evidence>
<dbReference type="Proteomes" id="UP000190962">
    <property type="component" value="Unassembled WGS sequence"/>
</dbReference>
<dbReference type="RefSeq" id="WP_043118053.1">
    <property type="nucleotide sequence ID" value="NZ_JRAA01000003.1"/>
</dbReference>
<evidence type="ECO:0000313" key="9">
    <source>
        <dbReference type="Proteomes" id="UP000030856"/>
    </source>
</evidence>
<dbReference type="PANTHER" id="PTHR36504">
    <property type="entry name" value="LIPOPOLYSACCHARIDE EXPORT SYSTEM PROTEIN LPTA"/>
    <property type="match status" value="1"/>
</dbReference>
<feature type="domain" description="Organic solvent tolerance-like N-terminal" evidence="6">
    <location>
        <begin position="31"/>
        <end position="140"/>
    </location>
</feature>
<dbReference type="GO" id="GO:0009279">
    <property type="term" value="C:cell outer membrane"/>
    <property type="evidence" value="ECO:0007669"/>
    <property type="project" value="TreeGrafter"/>
</dbReference>
<dbReference type="Gene3D" id="2.60.450.10">
    <property type="entry name" value="Lipopolysaccharide (LPS) transport protein A like domain"/>
    <property type="match status" value="1"/>
</dbReference>
<dbReference type="EMBL" id="MPNX01000001">
    <property type="protein sequence ID" value="OOY36199.1"/>
    <property type="molecule type" value="Genomic_DNA"/>
</dbReference>
<evidence type="ECO:0000259" key="6">
    <source>
        <dbReference type="Pfam" id="PF03968"/>
    </source>
</evidence>
<comment type="caution">
    <text evidence="7">The sequence shown here is derived from an EMBL/GenBank/DDBJ whole genome shotgun (WGS) entry which is preliminary data.</text>
</comment>
<evidence type="ECO:0000256" key="5">
    <source>
        <dbReference type="SAM" id="SignalP"/>
    </source>
</evidence>
<dbReference type="Proteomes" id="UP000030856">
    <property type="component" value="Unassembled WGS sequence"/>
</dbReference>
<dbReference type="GO" id="GO:0015920">
    <property type="term" value="P:lipopolysaccharide transport"/>
    <property type="evidence" value="ECO:0007669"/>
    <property type="project" value="InterPro"/>
</dbReference>
<reference evidence="8 10" key="2">
    <citation type="submission" date="2016-11" db="EMBL/GenBank/DDBJ databases">
        <title>Mixed transmission modes and dynamic genome evolution in an obligate animal-bacterial symbiosis.</title>
        <authorList>
            <person name="Russell S.L."/>
            <person name="Corbett-Detig R.B."/>
            <person name="Cavanaugh C.M."/>
        </authorList>
    </citation>
    <scope>NUCLEOTIDE SEQUENCE [LARGE SCALE GENOMIC DNA]</scope>
    <source>
        <strain evidence="8">MA-KB16</strain>
    </source>
</reference>
<gene>
    <name evidence="7" type="primary">lptA</name>
    <name evidence="8" type="ORF">BOV88_00975</name>
    <name evidence="7" type="ORF">JV46_23990</name>
</gene>
<dbReference type="InterPro" id="IPR052037">
    <property type="entry name" value="LPS_export_LptA"/>
</dbReference>
<dbReference type="GO" id="GO:0030288">
    <property type="term" value="C:outer membrane-bounded periplasmic space"/>
    <property type="evidence" value="ECO:0007669"/>
    <property type="project" value="TreeGrafter"/>
</dbReference>
<evidence type="ECO:0000256" key="3">
    <source>
        <dbReference type="ARBA" id="ARBA00022764"/>
    </source>
</evidence>
<dbReference type="GO" id="GO:0001530">
    <property type="term" value="F:lipopolysaccharide binding"/>
    <property type="evidence" value="ECO:0007669"/>
    <property type="project" value="InterPro"/>
</dbReference>
<dbReference type="AlphaFoldDB" id="A0A0B0H835"/>
<evidence type="ECO:0000313" key="10">
    <source>
        <dbReference type="Proteomes" id="UP000190962"/>
    </source>
</evidence>
<dbReference type="Pfam" id="PF03968">
    <property type="entry name" value="LptD_N"/>
    <property type="match status" value="1"/>
</dbReference>
<keyword evidence="2 5" id="KW-0732">Signal</keyword>
<evidence type="ECO:0000313" key="8">
    <source>
        <dbReference type="EMBL" id="OOY36199.1"/>
    </source>
</evidence>
<protein>
    <submittedName>
        <fullName evidence="7">Lipopolysaccharide transport periplasmic protein LptA</fullName>
    </submittedName>
</protein>
<organism evidence="7 9">
    <name type="scientific">Solemya velum gill symbiont</name>
    <dbReference type="NCBI Taxonomy" id="2340"/>
    <lineage>
        <taxon>Bacteria</taxon>
        <taxon>Pseudomonadati</taxon>
        <taxon>Pseudomonadota</taxon>
        <taxon>Gammaproteobacteria</taxon>
        <taxon>sulfur-oxidizing symbionts</taxon>
    </lineage>
</organism>
<dbReference type="GO" id="GO:0017089">
    <property type="term" value="F:glycolipid transfer activity"/>
    <property type="evidence" value="ECO:0007669"/>
    <property type="project" value="TreeGrafter"/>
</dbReference>
<keyword evidence="9" id="KW-1185">Reference proteome</keyword>